<dbReference type="Proteomes" id="UP000038045">
    <property type="component" value="Unplaced"/>
</dbReference>
<proteinExistence type="predicted"/>
<organism evidence="1 2">
    <name type="scientific">Parastrongyloides trichosuri</name>
    <name type="common">Possum-specific nematode worm</name>
    <dbReference type="NCBI Taxonomy" id="131310"/>
    <lineage>
        <taxon>Eukaryota</taxon>
        <taxon>Metazoa</taxon>
        <taxon>Ecdysozoa</taxon>
        <taxon>Nematoda</taxon>
        <taxon>Chromadorea</taxon>
        <taxon>Rhabditida</taxon>
        <taxon>Tylenchina</taxon>
        <taxon>Panagrolaimomorpha</taxon>
        <taxon>Strongyloidoidea</taxon>
        <taxon>Strongyloididae</taxon>
        <taxon>Parastrongyloides</taxon>
    </lineage>
</organism>
<reference evidence="2" key="1">
    <citation type="submission" date="2017-02" db="UniProtKB">
        <authorList>
            <consortium name="WormBaseParasite"/>
        </authorList>
    </citation>
    <scope>IDENTIFICATION</scope>
</reference>
<protein>
    <submittedName>
        <fullName evidence="2">Ditrans,polycis-polyprenyl diphosphate synthase ((2E,6E)-farnesyldiphosphate specific)</fullName>
    </submittedName>
</protein>
<dbReference type="InterPro" id="IPR036424">
    <property type="entry name" value="UPP_synth-like_sf"/>
</dbReference>
<dbReference type="GO" id="GO:0016765">
    <property type="term" value="F:transferase activity, transferring alkyl or aryl (other than methyl) groups"/>
    <property type="evidence" value="ECO:0007669"/>
    <property type="project" value="InterPro"/>
</dbReference>
<keyword evidence="1" id="KW-1185">Reference proteome</keyword>
<dbReference type="SUPFAM" id="SSF64005">
    <property type="entry name" value="Undecaprenyl diphosphate synthase"/>
    <property type="match status" value="1"/>
</dbReference>
<evidence type="ECO:0000313" key="2">
    <source>
        <dbReference type="WBParaSite" id="PTRK_0000679700.1"/>
    </source>
</evidence>
<dbReference type="STRING" id="131310.A0A0N4ZGC0"/>
<sequence length="187" mass="21975">MMKTTPQIPESIGVLFTDKKQISTALVSSFILKCLETRISRVTFYDPWNILTFYEHEIYSIVEEKLNEIKLNKKDKYDTNEYIKIYVIGSKDVSSLWESTTKELCKNNDKPISKNNIKKQLEKNFVYQIDLLIKIGDTPSLCGYPCWVLSIAEIISVKYFKNKHYISDAEFNNLIMNYTMRDRRQGK</sequence>
<dbReference type="AlphaFoldDB" id="A0A0N4ZGC0"/>
<evidence type="ECO:0000313" key="1">
    <source>
        <dbReference type="Proteomes" id="UP000038045"/>
    </source>
</evidence>
<dbReference type="WBParaSite" id="PTRK_0000679700.1">
    <property type="protein sequence ID" value="PTRK_0000679700.1"/>
    <property type="gene ID" value="PTRK_0000679700"/>
</dbReference>
<dbReference type="Gene3D" id="3.40.1180.10">
    <property type="entry name" value="Decaprenyl diphosphate synthase-like"/>
    <property type="match status" value="1"/>
</dbReference>
<accession>A0A0N4ZGC0</accession>
<name>A0A0N4ZGC0_PARTI</name>